<reference evidence="1 3" key="2">
    <citation type="journal article" date="2011" name="PLoS Biol.">
        <title>Modernizing reference genome assemblies.</title>
        <authorList>
            <person name="Church D.M."/>
            <person name="Schneider V.A."/>
            <person name="Graves T."/>
            <person name="Auger K."/>
            <person name="Cunningham F."/>
            <person name="Bouk N."/>
            <person name="Chen H.C."/>
            <person name="Agarwala R."/>
            <person name="McLaren W.M."/>
            <person name="Ritchie G.R."/>
            <person name="Albracht D."/>
            <person name="Kremitzki M."/>
            <person name="Rock S."/>
            <person name="Kotkiewicz H."/>
            <person name="Kremitzki C."/>
            <person name="Wollam A."/>
            <person name="Trani L."/>
            <person name="Fulton L."/>
            <person name="Fulton R."/>
            <person name="Matthews L."/>
            <person name="Whitehead S."/>
            <person name="Chow W."/>
            <person name="Torrance J."/>
            <person name="Dunn M."/>
            <person name="Harden G."/>
            <person name="Threadgold G."/>
            <person name="Wood J."/>
            <person name="Collins J."/>
            <person name="Heath P."/>
            <person name="Griffiths G."/>
            <person name="Pelan S."/>
            <person name="Grafham D."/>
            <person name="Eichler E.E."/>
            <person name="Weinstock G."/>
            <person name="Mardis E.R."/>
            <person name="Wilson R.K."/>
            <person name="Howe K."/>
            <person name="Flicek P."/>
            <person name="Hubbard T."/>
        </authorList>
    </citation>
    <scope>NUCLEOTIDE SEQUENCE [LARGE SCALE GENOMIC DNA]</scope>
    <source>
        <strain evidence="1 3">C57BL/6J</strain>
    </source>
</reference>
<evidence type="ECO:0000313" key="2">
    <source>
        <dbReference type="MGI" id="MGI:7820357"/>
    </source>
</evidence>
<accession>A0A9L6KDW9</accession>
<proteinExistence type="predicted"/>
<dbReference type="Proteomes" id="UP000000589">
    <property type="component" value="Chromosome 5"/>
</dbReference>
<dbReference type="AlphaFoldDB" id="A0A9L6KDW9"/>
<dbReference type="Ensembl" id="ENSMUST00000249253.1">
    <property type="protein sequence ID" value="ENSMUSP00000159633.1"/>
    <property type="gene ID" value="ENSMUSG00000121580.1"/>
</dbReference>
<evidence type="ECO:0000313" key="3">
    <source>
        <dbReference type="Proteomes" id="UP000000589"/>
    </source>
</evidence>
<dbReference type="AGR" id="MGI:7820357"/>
<name>A0A9L6KDW9_MOUSE</name>
<reference evidence="1" key="3">
    <citation type="submission" date="2025-08" db="UniProtKB">
        <authorList>
            <consortium name="Ensembl"/>
        </authorList>
    </citation>
    <scope>IDENTIFICATION</scope>
    <source>
        <strain evidence="1">C57BL/6J</strain>
    </source>
</reference>
<protein>
    <submittedName>
        <fullName evidence="1">Predicted gene, 68765</fullName>
    </submittedName>
</protein>
<keyword evidence="3" id="KW-1185">Reference proteome</keyword>
<dbReference type="MGI" id="MGI:7820357">
    <property type="gene designation" value="Gm68765"/>
</dbReference>
<organism evidence="1 3">
    <name type="scientific">Mus musculus</name>
    <name type="common">Mouse</name>
    <dbReference type="NCBI Taxonomy" id="10090"/>
    <lineage>
        <taxon>Eukaryota</taxon>
        <taxon>Metazoa</taxon>
        <taxon>Chordata</taxon>
        <taxon>Craniata</taxon>
        <taxon>Vertebrata</taxon>
        <taxon>Euteleostomi</taxon>
        <taxon>Mammalia</taxon>
        <taxon>Eutheria</taxon>
        <taxon>Euarchontoglires</taxon>
        <taxon>Glires</taxon>
        <taxon>Rodentia</taxon>
        <taxon>Myomorpha</taxon>
        <taxon>Muroidea</taxon>
        <taxon>Muridae</taxon>
        <taxon>Murinae</taxon>
        <taxon>Mus</taxon>
        <taxon>Mus</taxon>
    </lineage>
</organism>
<gene>
    <name evidence="1 2" type="primary">Gm68765</name>
</gene>
<sequence length="25" mass="2910">MLWSDLPSPGIESFAGWKIHKRKLL</sequence>
<reference evidence="1 3" key="1">
    <citation type="journal article" date="2009" name="PLoS Biol.">
        <title>Lineage-specific biology revealed by a finished genome assembly of the mouse.</title>
        <authorList>
            <consortium name="Mouse Genome Sequencing Consortium"/>
            <person name="Church D.M."/>
            <person name="Goodstadt L."/>
            <person name="Hillier L.W."/>
            <person name="Zody M.C."/>
            <person name="Goldstein S."/>
            <person name="She X."/>
            <person name="Bult C.J."/>
            <person name="Agarwala R."/>
            <person name="Cherry J.L."/>
            <person name="DiCuccio M."/>
            <person name="Hlavina W."/>
            <person name="Kapustin Y."/>
            <person name="Meric P."/>
            <person name="Maglott D."/>
            <person name="Birtle Z."/>
            <person name="Marques A.C."/>
            <person name="Graves T."/>
            <person name="Zhou S."/>
            <person name="Teague B."/>
            <person name="Potamousis K."/>
            <person name="Churas C."/>
            <person name="Place M."/>
            <person name="Herschleb J."/>
            <person name="Runnheim R."/>
            <person name="Forrest D."/>
            <person name="Amos-Landgraf J."/>
            <person name="Schwartz D.C."/>
            <person name="Cheng Z."/>
            <person name="Lindblad-Toh K."/>
            <person name="Eichler E.E."/>
            <person name="Ponting C.P."/>
        </authorList>
    </citation>
    <scope>NUCLEOTIDE SEQUENCE [LARGE SCALE GENOMIC DNA]</scope>
    <source>
        <strain evidence="1 3">C57BL/6J</strain>
    </source>
</reference>
<reference evidence="1" key="4">
    <citation type="submission" date="2025-09" db="UniProtKB">
        <authorList>
            <consortium name="Ensembl"/>
        </authorList>
    </citation>
    <scope>IDENTIFICATION</scope>
    <source>
        <strain evidence="1">C57BL/6J</strain>
    </source>
</reference>
<evidence type="ECO:0000313" key="1">
    <source>
        <dbReference type="Ensembl" id="ENSMUSP00000159633.1"/>
    </source>
</evidence>